<protein>
    <submittedName>
        <fullName evidence="2">Uncharacterized protein</fullName>
    </submittedName>
</protein>
<keyword evidence="3" id="KW-1185">Reference proteome</keyword>
<gene>
    <name evidence="2" type="ORF">CEXT_217601</name>
</gene>
<proteinExistence type="predicted"/>
<name>A0AAV4S987_CAEEX</name>
<dbReference type="AlphaFoldDB" id="A0AAV4S987"/>
<feature type="region of interest" description="Disordered" evidence="1">
    <location>
        <begin position="63"/>
        <end position="271"/>
    </location>
</feature>
<organism evidence="2 3">
    <name type="scientific">Caerostris extrusa</name>
    <name type="common">Bark spider</name>
    <name type="synonym">Caerostris bankana</name>
    <dbReference type="NCBI Taxonomy" id="172846"/>
    <lineage>
        <taxon>Eukaryota</taxon>
        <taxon>Metazoa</taxon>
        <taxon>Ecdysozoa</taxon>
        <taxon>Arthropoda</taxon>
        <taxon>Chelicerata</taxon>
        <taxon>Arachnida</taxon>
        <taxon>Araneae</taxon>
        <taxon>Araneomorphae</taxon>
        <taxon>Entelegynae</taxon>
        <taxon>Araneoidea</taxon>
        <taxon>Araneidae</taxon>
        <taxon>Caerostris</taxon>
    </lineage>
</organism>
<comment type="caution">
    <text evidence="2">The sequence shown here is derived from an EMBL/GenBank/DDBJ whole genome shotgun (WGS) entry which is preliminary data.</text>
</comment>
<dbReference type="EMBL" id="BPLR01009012">
    <property type="protein sequence ID" value="GIY28985.1"/>
    <property type="molecule type" value="Genomic_DNA"/>
</dbReference>
<feature type="compositionally biased region" description="Basic and acidic residues" evidence="1">
    <location>
        <begin position="69"/>
        <end position="81"/>
    </location>
</feature>
<evidence type="ECO:0000313" key="2">
    <source>
        <dbReference type="EMBL" id="GIY28985.1"/>
    </source>
</evidence>
<feature type="compositionally biased region" description="Basic and acidic residues" evidence="1">
    <location>
        <begin position="166"/>
        <end position="184"/>
    </location>
</feature>
<reference evidence="2 3" key="1">
    <citation type="submission" date="2021-06" db="EMBL/GenBank/DDBJ databases">
        <title>Caerostris extrusa draft genome.</title>
        <authorList>
            <person name="Kono N."/>
            <person name="Arakawa K."/>
        </authorList>
    </citation>
    <scope>NUCLEOTIDE SEQUENCE [LARGE SCALE GENOMIC DNA]</scope>
</reference>
<evidence type="ECO:0000313" key="3">
    <source>
        <dbReference type="Proteomes" id="UP001054945"/>
    </source>
</evidence>
<dbReference type="Proteomes" id="UP001054945">
    <property type="component" value="Unassembled WGS sequence"/>
</dbReference>
<evidence type="ECO:0000256" key="1">
    <source>
        <dbReference type="SAM" id="MobiDB-lite"/>
    </source>
</evidence>
<sequence length="347" mass="37860">MKGLHISLKKTIRGTAHQEIEKEMRSKWMLEFEVNIFPHRPPLRVSGPRARHALLASGSFDDCPVVGGDAERQDRAPRKPATELPVHGQGLHPGVEQGAEEQREFAVEPGEPLSGIPHRPEARAAQPPAAPEADGPRAAEGRGAAHLFGDTLLRPELPGRLQVPGRPDRPGEPDQEGRLPEGAHPRGPVALPRHQQRSGTGDAEILSEPPPPETPADVEGRPRAGCDPEALPQTAEAGDHAPVRGRAGRGRSVGGRVERAPGVLRRHSRAHRGEAALFGQRQRRAEAVEDAAQRPVHLLHLPRSDHRRLGRSRRRRLLARASFQSPRTARVASSVRRHSRFSCGLVQ</sequence>
<feature type="compositionally biased region" description="Low complexity" evidence="1">
    <location>
        <begin position="123"/>
        <end position="133"/>
    </location>
</feature>
<accession>A0AAV4S987</accession>